<reference evidence="1 2" key="1">
    <citation type="submission" date="2017-05" db="EMBL/GenBank/DDBJ databases">
        <title>The isolation and characterization of 16 novel Shigella-infecting phages from the environment.</title>
        <authorList>
            <person name="Doore S.M."/>
            <person name="Schrad J.R."/>
            <person name="Dover J.A."/>
            <person name="Parent K.N."/>
        </authorList>
    </citation>
    <scope>NUCLEOTIDE SEQUENCE [LARGE SCALE GENOMIC DNA]</scope>
</reference>
<dbReference type="GO" id="GO:0003677">
    <property type="term" value="F:DNA binding"/>
    <property type="evidence" value="ECO:0007669"/>
    <property type="project" value="InterPro"/>
</dbReference>
<dbReference type="EMBL" id="MF158039">
    <property type="protein sequence ID" value="ATE85768.1"/>
    <property type="molecule type" value="Genomic_DNA"/>
</dbReference>
<sequence length="64" mass="7367">MKMNKRNTTGESGVTFRKDRNNYRASVVFNGKKYSLGSHESFESASIAVDEFRRLNGFHENHGR</sequence>
<dbReference type="Proteomes" id="UP000222681">
    <property type="component" value="Segment"/>
</dbReference>
<gene>
    <name evidence="1" type="ORF">Sf12_gp42</name>
</gene>
<evidence type="ECO:0000313" key="1">
    <source>
        <dbReference type="EMBL" id="ATE85768.1"/>
    </source>
</evidence>
<name>A0A291AXP7_9CAUD</name>
<dbReference type="InterPro" id="IPR016177">
    <property type="entry name" value="DNA-bd_dom_sf"/>
</dbReference>
<dbReference type="SUPFAM" id="SSF54171">
    <property type="entry name" value="DNA-binding domain"/>
    <property type="match status" value="1"/>
</dbReference>
<organism evidence="1 2">
    <name type="scientific">Shigella phage Sf12</name>
    <dbReference type="NCBI Taxonomy" id="2024315"/>
    <lineage>
        <taxon>Viruses</taxon>
        <taxon>Duplodnaviria</taxon>
        <taxon>Heunggongvirae</taxon>
        <taxon>Uroviricota</taxon>
        <taxon>Caudoviricetes</taxon>
        <taxon>Drexlerviridae</taxon>
        <taxon>Rogunavirinae</taxon>
        <taxon>Eastlansingvirus</taxon>
        <taxon>Eastlansingvirus Sf12</taxon>
    </lineage>
</organism>
<evidence type="ECO:0000313" key="2">
    <source>
        <dbReference type="Proteomes" id="UP000222681"/>
    </source>
</evidence>
<protein>
    <submittedName>
        <fullName evidence="1">Putative transcription factor</fullName>
    </submittedName>
</protein>
<accession>A0A291AXP7</accession>
<keyword evidence="2" id="KW-1185">Reference proteome</keyword>
<proteinExistence type="predicted"/>